<proteinExistence type="predicted"/>
<keyword evidence="3" id="KW-1185">Reference proteome</keyword>
<feature type="domain" description="GGDEF" evidence="1">
    <location>
        <begin position="156"/>
        <end position="270"/>
    </location>
</feature>
<protein>
    <submittedName>
        <fullName evidence="2">Diguanylate cyclase</fullName>
    </submittedName>
</protein>
<dbReference type="EMBL" id="CP007389">
    <property type="protein sequence ID" value="APT74707.1"/>
    <property type="molecule type" value="Genomic_DNA"/>
</dbReference>
<dbReference type="PANTHER" id="PTHR45138">
    <property type="entry name" value="REGULATORY COMPONENTS OF SENSORY TRANSDUCTION SYSTEM"/>
    <property type="match status" value="1"/>
</dbReference>
<dbReference type="PANTHER" id="PTHR45138:SF9">
    <property type="entry name" value="DIGUANYLATE CYCLASE DGCM-RELATED"/>
    <property type="match status" value="1"/>
</dbReference>
<gene>
    <name evidence="2" type="ORF">BW47_09700</name>
</gene>
<dbReference type="CDD" id="cd01949">
    <property type="entry name" value="GGDEF"/>
    <property type="match status" value="1"/>
</dbReference>
<dbReference type="InterPro" id="IPR000160">
    <property type="entry name" value="GGDEF_dom"/>
</dbReference>
<evidence type="ECO:0000259" key="1">
    <source>
        <dbReference type="PROSITE" id="PS50887"/>
    </source>
</evidence>
<dbReference type="InterPro" id="IPR043128">
    <property type="entry name" value="Rev_trsase/Diguanyl_cyclase"/>
</dbReference>
<dbReference type="SMART" id="SM00267">
    <property type="entry name" value="GGDEF"/>
    <property type="match status" value="1"/>
</dbReference>
<dbReference type="Pfam" id="PF00990">
    <property type="entry name" value="GGDEF"/>
    <property type="match status" value="1"/>
</dbReference>
<name>A0ABM6GGV2_9BACT</name>
<evidence type="ECO:0000313" key="3">
    <source>
        <dbReference type="Proteomes" id="UP000185490"/>
    </source>
</evidence>
<evidence type="ECO:0000313" key="2">
    <source>
        <dbReference type="EMBL" id="APT74707.1"/>
    </source>
</evidence>
<dbReference type="InterPro" id="IPR029787">
    <property type="entry name" value="Nucleotide_cyclase"/>
</dbReference>
<dbReference type="NCBIfam" id="TIGR00254">
    <property type="entry name" value="GGDEF"/>
    <property type="match status" value="1"/>
</dbReference>
<organism evidence="2 3">
    <name type="scientific">Thermosipho melanesiensis</name>
    <dbReference type="NCBI Taxonomy" id="46541"/>
    <lineage>
        <taxon>Bacteria</taxon>
        <taxon>Thermotogati</taxon>
        <taxon>Thermotogota</taxon>
        <taxon>Thermotogae</taxon>
        <taxon>Thermotogales</taxon>
        <taxon>Fervidobacteriaceae</taxon>
        <taxon>Thermosipho</taxon>
    </lineage>
</organism>
<accession>A0ABM6GGV2</accession>
<dbReference type="Gene3D" id="3.30.70.270">
    <property type="match status" value="1"/>
</dbReference>
<sequence length="270" mass="31310">MSKIGDIILKANNELKEKALFPLFSIFVVDIVGTIEKREFLEKLCKSIFNILHSVVGVIVLENEKIVYKYGNFDSEFIDFSLDKIMIKIYHKEISNFEENLLKYILAIAEIHYDNVKKFEIMKENAFFDELTGALTRKAGFEMLSKKFHELKRENKIGTLIFIDLDGLKKVNDLHGHLEGDKLLKEFVYVSKEFIRKGDFVVRLGGDEFVIFVNSEHGDAIVSRIKNHTRANFSWGSVNIPAGFKDIVEAIEKADKKMYKQKILKKYKKQ</sequence>
<dbReference type="RefSeq" id="WP_012058039.1">
    <property type="nucleotide sequence ID" value="NZ_CP007389.1"/>
</dbReference>
<dbReference type="InterPro" id="IPR050469">
    <property type="entry name" value="Diguanylate_Cyclase"/>
</dbReference>
<dbReference type="Proteomes" id="UP000185490">
    <property type="component" value="Chromosome"/>
</dbReference>
<reference evidence="2 3" key="1">
    <citation type="submission" date="2014-02" db="EMBL/GenBank/DDBJ databases">
        <title>Diversity of Thermotogales isolates from hydrothermal vents.</title>
        <authorList>
            <person name="Haverkamp T.H.A."/>
            <person name="Lossouarn J."/>
            <person name="Geslin C."/>
            <person name="Nesbo C.L."/>
        </authorList>
    </citation>
    <scope>NUCLEOTIDE SEQUENCE [LARGE SCALE GENOMIC DNA]</scope>
    <source>
        <strain evidence="2 3">431</strain>
    </source>
</reference>
<dbReference type="PROSITE" id="PS50887">
    <property type="entry name" value="GGDEF"/>
    <property type="match status" value="1"/>
</dbReference>
<dbReference type="SUPFAM" id="SSF55073">
    <property type="entry name" value="Nucleotide cyclase"/>
    <property type="match status" value="1"/>
</dbReference>